<dbReference type="InterPro" id="IPR047181">
    <property type="entry name" value="DP13A/B"/>
</dbReference>
<dbReference type="InterPro" id="IPR011993">
    <property type="entry name" value="PH-like_dom_sf"/>
</dbReference>
<reference evidence="1" key="1">
    <citation type="journal article" date="2021" name="Cell">
        <title>Tracing the genetic footprints of vertebrate landing in non-teleost ray-finned fishes.</title>
        <authorList>
            <person name="Bi X."/>
            <person name="Wang K."/>
            <person name="Yang L."/>
            <person name="Pan H."/>
            <person name="Jiang H."/>
            <person name="Wei Q."/>
            <person name="Fang M."/>
            <person name="Yu H."/>
            <person name="Zhu C."/>
            <person name="Cai Y."/>
            <person name="He Y."/>
            <person name="Gan X."/>
            <person name="Zeng H."/>
            <person name="Yu D."/>
            <person name="Zhu Y."/>
            <person name="Jiang H."/>
            <person name="Qiu Q."/>
            <person name="Yang H."/>
            <person name="Zhang Y.E."/>
            <person name="Wang W."/>
            <person name="Zhu M."/>
            <person name="He S."/>
            <person name="Zhang G."/>
        </authorList>
    </citation>
    <scope>NUCLEOTIDE SEQUENCE</scope>
    <source>
        <strain evidence="1">Pddl_001</strain>
    </source>
</reference>
<organism evidence="1 2">
    <name type="scientific">Polyodon spathula</name>
    <name type="common">North American paddlefish</name>
    <name type="synonym">Squalus spathula</name>
    <dbReference type="NCBI Taxonomy" id="7913"/>
    <lineage>
        <taxon>Eukaryota</taxon>
        <taxon>Metazoa</taxon>
        <taxon>Chordata</taxon>
        <taxon>Craniata</taxon>
        <taxon>Vertebrata</taxon>
        <taxon>Euteleostomi</taxon>
        <taxon>Actinopterygii</taxon>
        <taxon>Chondrostei</taxon>
        <taxon>Acipenseriformes</taxon>
        <taxon>Polyodontidae</taxon>
        <taxon>Polyodon</taxon>
    </lineage>
</organism>
<dbReference type="Gene3D" id="2.30.29.30">
    <property type="entry name" value="Pleckstrin-homology domain (PH domain)/Phosphotyrosine-binding domain (PTB)"/>
    <property type="match status" value="1"/>
</dbReference>
<name>A0ABS2YQB4_POLSP</name>
<protein>
    <submittedName>
        <fullName evidence="1">DP13B protein</fullName>
    </submittedName>
</protein>
<evidence type="ECO:0000313" key="2">
    <source>
        <dbReference type="Proteomes" id="UP001166093"/>
    </source>
</evidence>
<dbReference type="PANTHER" id="PTHR46415:SF1">
    <property type="entry name" value="DCC-INTERACTING PROTEIN 13-BETA"/>
    <property type="match status" value="1"/>
</dbReference>
<evidence type="ECO:0000313" key="1">
    <source>
        <dbReference type="EMBL" id="MBN3288291.1"/>
    </source>
</evidence>
<dbReference type="PANTHER" id="PTHR46415">
    <property type="entry name" value="ADAPTOR PROTEIN, PHOSPHOTYROSINE INTERACTION, PH DOMAIN AND LEUCINE ZIPPER-CONTAINING 2"/>
    <property type="match status" value="1"/>
</dbReference>
<sequence>MYAGVLWQCVVMPAKSSLSPSLQFQLRDVVQFAAHQENRRLIGFVVQGPEISEEMEPSLSAYVFESNTEGEKICYTISLGKELIEAEKDPESLALLMKSMPLTSDGKFLVLESETVGAVQNGAEEGLESEA</sequence>
<keyword evidence="2" id="KW-1185">Reference proteome</keyword>
<comment type="caution">
    <text evidence="1">The sequence shown here is derived from an EMBL/GenBank/DDBJ whole genome shotgun (WGS) entry which is preliminary data.</text>
</comment>
<feature type="non-terminal residue" evidence="1">
    <location>
        <position position="131"/>
    </location>
</feature>
<dbReference type="Proteomes" id="UP001166093">
    <property type="component" value="Unassembled WGS sequence"/>
</dbReference>
<dbReference type="EMBL" id="JAAWVQ010174239">
    <property type="protein sequence ID" value="MBN3288291.1"/>
    <property type="molecule type" value="Genomic_DNA"/>
</dbReference>
<accession>A0ABS2YQB4</accession>
<proteinExistence type="predicted"/>
<gene>
    <name evidence="1" type="primary">Appl2_1</name>
    <name evidence="1" type="ORF">GTO93_0014810</name>
</gene>
<feature type="non-terminal residue" evidence="1">
    <location>
        <position position="1"/>
    </location>
</feature>